<organism evidence="1">
    <name type="scientific">marine sediment metagenome</name>
    <dbReference type="NCBI Taxonomy" id="412755"/>
    <lineage>
        <taxon>unclassified sequences</taxon>
        <taxon>metagenomes</taxon>
        <taxon>ecological metagenomes</taxon>
    </lineage>
</organism>
<name>A0A0F8YPY7_9ZZZZ</name>
<evidence type="ECO:0000313" key="1">
    <source>
        <dbReference type="EMBL" id="KKK83432.1"/>
    </source>
</evidence>
<reference evidence="1" key="1">
    <citation type="journal article" date="2015" name="Nature">
        <title>Complex archaea that bridge the gap between prokaryotes and eukaryotes.</title>
        <authorList>
            <person name="Spang A."/>
            <person name="Saw J.H."/>
            <person name="Jorgensen S.L."/>
            <person name="Zaremba-Niedzwiedzka K."/>
            <person name="Martijn J."/>
            <person name="Lind A.E."/>
            <person name="van Eijk R."/>
            <person name="Schleper C."/>
            <person name="Guy L."/>
            <person name="Ettema T.J."/>
        </authorList>
    </citation>
    <scope>NUCLEOTIDE SEQUENCE</scope>
</reference>
<sequence length="162" mass="18710">MNSWIEWVYRSVIPTSLKKYHSRTVSYVFFGTETIEMNRREALKLALGATAFAALPVALIDTIVDSDIPDTEFAQLLRPKMKKILQQFVFEPNDELTRYHVYCQIQNFLYTIKKGNGISDYCIICDETNNPPSIIDKNQLHVDVFLQKIHSMVHVPIILTKS</sequence>
<proteinExistence type="predicted"/>
<accession>A0A0F8YPY7</accession>
<comment type="caution">
    <text evidence="1">The sequence shown here is derived from an EMBL/GenBank/DDBJ whole genome shotgun (WGS) entry which is preliminary data.</text>
</comment>
<protein>
    <submittedName>
        <fullName evidence="1">Uncharacterized protein</fullName>
    </submittedName>
</protein>
<dbReference type="EMBL" id="LAZR01052224">
    <property type="protein sequence ID" value="KKK83432.1"/>
    <property type="molecule type" value="Genomic_DNA"/>
</dbReference>
<gene>
    <name evidence="1" type="ORF">LCGC14_2793450</name>
</gene>
<dbReference type="AlphaFoldDB" id="A0A0F8YPY7"/>